<dbReference type="Proteomes" id="UP000030673">
    <property type="component" value="Unassembled WGS sequence"/>
</dbReference>
<evidence type="ECO:0000313" key="3">
    <source>
        <dbReference type="Proteomes" id="UP000030673"/>
    </source>
</evidence>
<dbReference type="EMBL" id="KE123773">
    <property type="protein sequence ID" value="EWC89521.1"/>
    <property type="molecule type" value="Genomic_DNA"/>
</dbReference>
<name>W7JY05_PLAFO</name>
<protein>
    <recommendedName>
        <fullName evidence="1">Pop1 N-terminal domain-containing protein</fullName>
    </recommendedName>
</protein>
<proteinExistence type="predicted"/>
<evidence type="ECO:0000259" key="1">
    <source>
        <dbReference type="Pfam" id="PF06978"/>
    </source>
</evidence>
<reference evidence="2 3" key="1">
    <citation type="submission" date="2013-02" db="EMBL/GenBank/DDBJ databases">
        <title>The Genome Sequence of Plasmodium falciparum NF54.</title>
        <authorList>
            <consortium name="The Broad Institute Genome Sequencing Platform"/>
            <consortium name="The Broad Institute Genome Sequencing Center for Infectious Disease"/>
            <person name="Neafsey D."/>
            <person name="Cheeseman I."/>
            <person name="Volkman S."/>
            <person name="Adams J."/>
            <person name="Walker B."/>
            <person name="Young S.K."/>
            <person name="Zeng Q."/>
            <person name="Gargeya S."/>
            <person name="Fitzgerald M."/>
            <person name="Haas B."/>
            <person name="Abouelleil A."/>
            <person name="Alvarado L."/>
            <person name="Arachchi H.M."/>
            <person name="Berlin A.M."/>
            <person name="Chapman S.B."/>
            <person name="Dewar J."/>
            <person name="Goldberg J."/>
            <person name="Griggs A."/>
            <person name="Gujja S."/>
            <person name="Hansen M."/>
            <person name="Howarth C."/>
            <person name="Imamovic A."/>
            <person name="Larimer J."/>
            <person name="McCowan C."/>
            <person name="Murphy C."/>
            <person name="Neiman D."/>
            <person name="Pearson M."/>
            <person name="Priest M."/>
            <person name="Roberts A."/>
            <person name="Saif S."/>
            <person name="Shea T."/>
            <person name="Sisk P."/>
            <person name="Sykes S."/>
            <person name="Wortman J."/>
            <person name="Nusbaum C."/>
            <person name="Birren B."/>
        </authorList>
    </citation>
    <scope>NUCLEOTIDE SEQUENCE [LARGE SCALE GENOMIC DNA]</scope>
    <source>
        <strain evidence="2 3">NF54</strain>
    </source>
</reference>
<dbReference type="Pfam" id="PF06978">
    <property type="entry name" value="POP1_N"/>
    <property type="match status" value="1"/>
</dbReference>
<feature type="domain" description="Pop1 N-terminal" evidence="1">
    <location>
        <begin position="2"/>
        <end position="31"/>
    </location>
</feature>
<dbReference type="AlphaFoldDB" id="W7JY05"/>
<gene>
    <name evidence="2" type="ORF">PFNF54_01736</name>
</gene>
<organism evidence="2 3">
    <name type="scientific">Plasmodium falciparum (isolate NF54)</name>
    <dbReference type="NCBI Taxonomy" id="5843"/>
    <lineage>
        <taxon>Eukaryota</taxon>
        <taxon>Sar</taxon>
        <taxon>Alveolata</taxon>
        <taxon>Apicomplexa</taxon>
        <taxon>Aconoidasida</taxon>
        <taxon>Haemosporida</taxon>
        <taxon>Plasmodiidae</taxon>
        <taxon>Plasmodium</taxon>
        <taxon>Plasmodium (Laverania)</taxon>
    </lineage>
</organism>
<sequence length="42" mass="5285">MRSKKKNWLETHTYHSKRFKMISIYGYKLALYYFIELKEIIL</sequence>
<evidence type="ECO:0000313" key="2">
    <source>
        <dbReference type="EMBL" id="EWC89521.1"/>
    </source>
</evidence>
<accession>W7JY05</accession>
<dbReference type="InterPro" id="IPR009723">
    <property type="entry name" value="Pop1_N"/>
</dbReference>
<keyword evidence="3" id="KW-1185">Reference proteome</keyword>